<evidence type="ECO:0000259" key="3">
    <source>
        <dbReference type="PROSITE" id="PS51371"/>
    </source>
</evidence>
<keyword evidence="1 2" id="KW-0129">CBS domain</keyword>
<protein>
    <submittedName>
        <fullName evidence="4">CBS domain protein sometimes clustered with YjeE</fullName>
    </submittedName>
</protein>
<dbReference type="Proteomes" id="UP000018949">
    <property type="component" value="Unassembled WGS sequence"/>
</dbReference>
<dbReference type="InterPro" id="IPR000644">
    <property type="entry name" value="CBS_dom"/>
</dbReference>
<dbReference type="SMART" id="SM00116">
    <property type="entry name" value="CBS"/>
    <property type="match status" value="2"/>
</dbReference>
<gene>
    <name evidence="4" type="ORF">JCM21738_2614</name>
</gene>
<evidence type="ECO:0000256" key="1">
    <source>
        <dbReference type="ARBA" id="ARBA00023122"/>
    </source>
</evidence>
<reference evidence="4 5" key="1">
    <citation type="submission" date="2013-12" db="EMBL/GenBank/DDBJ databases">
        <title>NBRP : Genome information of microbial organism related human and environment.</title>
        <authorList>
            <person name="Hattori M."/>
            <person name="Oshima K."/>
            <person name="Inaba H."/>
            <person name="Suda W."/>
            <person name="Sakamoto M."/>
            <person name="Iino T."/>
            <person name="Kitahara M."/>
            <person name="Oshida Y."/>
            <person name="Iida T."/>
            <person name="Kudo T."/>
            <person name="Itoh T."/>
            <person name="Ahmed I."/>
            <person name="Ohkuma M."/>
        </authorList>
    </citation>
    <scope>NUCLEOTIDE SEQUENCE [LARGE SCALE GENOMIC DNA]</scope>
    <source>
        <strain evidence="4 5">JCM 21738</strain>
    </source>
</reference>
<evidence type="ECO:0000313" key="4">
    <source>
        <dbReference type="EMBL" id="GAE45772.1"/>
    </source>
</evidence>
<evidence type="ECO:0000256" key="2">
    <source>
        <dbReference type="PROSITE-ProRule" id="PRU00703"/>
    </source>
</evidence>
<dbReference type="InterPro" id="IPR051257">
    <property type="entry name" value="Diverse_CBS-Domain"/>
</dbReference>
<name>W4RNQ6_9BACI</name>
<evidence type="ECO:0000313" key="5">
    <source>
        <dbReference type="Proteomes" id="UP000018949"/>
    </source>
</evidence>
<feature type="domain" description="CBS" evidence="3">
    <location>
        <begin position="97"/>
        <end position="151"/>
    </location>
</feature>
<dbReference type="RefSeq" id="WP_023625990.1">
    <property type="nucleotide sequence ID" value="NZ_BAUW01000029.1"/>
</dbReference>
<accession>W4RNQ6</accession>
<keyword evidence="5" id="KW-1185">Reference proteome</keyword>
<dbReference type="PROSITE" id="PS51371">
    <property type="entry name" value="CBS"/>
    <property type="match status" value="2"/>
</dbReference>
<dbReference type="EMBL" id="BAUW01000029">
    <property type="protein sequence ID" value="GAE45772.1"/>
    <property type="molecule type" value="Genomic_DNA"/>
</dbReference>
<proteinExistence type="predicted"/>
<dbReference type="eggNOG" id="COG0517">
    <property type="taxonomic scope" value="Bacteria"/>
</dbReference>
<dbReference type="SUPFAM" id="SSF54631">
    <property type="entry name" value="CBS-domain pair"/>
    <property type="match status" value="1"/>
</dbReference>
<dbReference type="Gene3D" id="3.10.580.10">
    <property type="entry name" value="CBS-domain"/>
    <property type="match status" value="1"/>
</dbReference>
<dbReference type="PANTHER" id="PTHR43080:SF2">
    <property type="entry name" value="CBS DOMAIN-CONTAINING PROTEIN"/>
    <property type="match status" value="1"/>
</dbReference>
<organism evidence="4 5">
    <name type="scientific">Mesobacillus boroniphilus JCM 21738</name>
    <dbReference type="NCBI Taxonomy" id="1294265"/>
    <lineage>
        <taxon>Bacteria</taxon>
        <taxon>Bacillati</taxon>
        <taxon>Bacillota</taxon>
        <taxon>Bacilli</taxon>
        <taxon>Bacillales</taxon>
        <taxon>Bacillaceae</taxon>
        <taxon>Mesobacillus</taxon>
    </lineage>
</organism>
<dbReference type="AlphaFoldDB" id="W4RNQ6"/>
<dbReference type="InterPro" id="IPR046342">
    <property type="entry name" value="CBS_dom_sf"/>
</dbReference>
<comment type="caution">
    <text evidence="4">The sequence shown here is derived from an EMBL/GenBank/DDBJ whole genome shotgun (WGS) entry which is preliminary data.</text>
</comment>
<dbReference type="Pfam" id="PF00571">
    <property type="entry name" value="CBS"/>
    <property type="match status" value="2"/>
</dbReference>
<sequence length="151" mass="17404">MKAEQIMKKQVIKVKEDASVRFVIEKFIENGISGVPVVNDGNEIVGYISDGDIMRFIGKHKENILNAFYYVTVLQGDDDEFEERARKILDYNVMKVAKKTVYTVNWDEDMEKIAYILGKKQIKKLPVERDGILVGIISRGDVIRRAFEFLI</sequence>
<feature type="domain" description="CBS" evidence="3">
    <location>
        <begin position="7"/>
        <end position="63"/>
    </location>
</feature>
<dbReference type="PANTHER" id="PTHR43080">
    <property type="entry name" value="CBS DOMAIN-CONTAINING PROTEIN CBSX3, MITOCHONDRIAL"/>
    <property type="match status" value="1"/>
</dbReference>